<comment type="caution">
    <text evidence="2">The sequence shown here is derived from an EMBL/GenBank/DDBJ whole genome shotgun (WGS) entry which is preliminary data.</text>
</comment>
<proteinExistence type="predicted"/>
<accession>A0A318TJK9</accession>
<dbReference type="Pfam" id="PF01471">
    <property type="entry name" value="PG_binding_1"/>
    <property type="match status" value="1"/>
</dbReference>
<dbReference type="InterPro" id="IPR013423">
    <property type="entry name" value="CHP02594"/>
</dbReference>
<feature type="domain" description="Peptidoglycan binding-like" evidence="1">
    <location>
        <begin position="36"/>
        <end position="87"/>
    </location>
</feature>
<dbReference type="InterPro" id="IPR002477">
    <property type="entry name" value="Peptidoglycan-bd-like"/>
</dbReference>
<name>A0A318TJK9_9BRAD</name>
<sequence length="277" mass="28656">MDQPNATASRSGAPVVGSISALVAADGALSLGDSGIAVKILQKRLALRGYGLTGTGYFGNLTDIAVTDYQLKHGLKPDGIVGPVTARSIDDENASTPTTPQVVKPAAGGRPPWLIYGLSLLGTKEGAGSKDNPAIIDWAEEEGGDIAANYKHDATPWCALFANHILTKCDLKGTETLWALDFAGKWPAVRLSGPALGAFAPMKRPGGGHITVVAGKTSAGLIAGLGGNQGDAVSIRGFPRDRLDRGFWWPAKHPLPTRIGFDTLPVVSTAGASINEA</sequence>
<dbReference type="Gene3D" id="1.10.101.10">
    <property type="entry name" value="PGBD-like superfamily/PGBD"/>
    <property type="match status" value="1"/>
</dbReference>
<dbReference type="NCBIfam" id="TIGR02594">
    <property type="entry name" value="TIGR02594 family protein"/>
    <property type="match status" value="1"/>
</dbReference>
<dbReference type="SUPFAM" id="SSF47090">
    <property type="entry name" value="PGBD-like"/>
    <property type="match status" value="1"/>
</dbReference>
<reference evidence="2 3" key="1">
    <citation type="submission" date="2018-06" db="EMBL/GenBank/DDBJ databases">
        <title>Genomic Encyclopedia of Archaeal and Bacterial Type Strains, Phase II (KMG-II): from individual species to whole genera.</title>
        <authorList>
            <person name="Goeker M."/>
        </authorList>
    </citation>
    <scope>NUCLEOTIDE SEQUENCE [LARGE SCALE GENOMIC DNA]</scope>
    <source>
        <strain evidence="2 3">JCM 11668</strain>
    </source>
</reference>
<dbReference type="InterPro" id="IPR036366">
    <property type="entry name" value="PGBDSf"/>
</dbReference>
<dbReference type="Proteomes" id="UP000248148">
    <property type="component" value="Unassembled WGS sequence"/>
</dbReference>
<evidence type="ECO:0000313" key="2">
    <source>
        <dbReference type="EMBL" id="PYF05052.1"/>
    </source>
</evidence>
<gene>
    <name evidence="2" type="ORF">BJ122_102278</name>
</gene>
<organism evidence="2 3">
    <name type="scientific">Rhodopseudomonas faecalis</name>
    <dbReference type="NCBI Taxonomy" id="99655"/>
    <lineage>
        <taxon>Bacteria</taxon>
        <taxon>Pseudomonadati</taxon>
        <taxon>Pseudomonadota</taxon>
        <taxon>Alphaproteobacteria</taxon>
        <taxon>Hyphomicrobiales</taxon>
        <taxon>Nitrobacteraceae</taxon>
        <taxon>Rhodopseudomonas</taxon>
    </lineage>
</organism>
<dbReference type="EMBL" id="QJTI01000002">
    <property type="protein sequence ID" value="PYF05052.1"/>
    <property type="molecule type" value="Genomic_DNA"/>
</dbReference>
<evidence type="ECO:0000259" key="1">
    <source>
        <dbReference type="Pfam" id="PF01471"/>
    </source>
</evidence>
<dbReference type="AlphaFoldDB" id="A0A318TJK9"/>
<evidence type="ECO:0000313" key="3">
    <source>
        <dbReference type="Proteomes" id="UP000248148"/>
    </source>
</evidence>
<keyword evidence="3" id="KW-1185">Reference proteome</keyword>
<protein>
    <submittedName>
        <fullName evidence="2">Uncharacterized protein (TIGR02594 family)</fullName>
    </submittedName>
</protein>
<dbReference type="InterPro" id="IPR036365">
    <property type="entry name" value="PGBD-like_sf"/>
</dbReference>